<keyword evidence="1" id="KW-0812">Transmembrane</keyword>
<evidence type="ECO:0000256" key="1">
    <source>
        <dbReference type="SAM" id="Phobius"/>
    </source>
</evidence>
<proteinExistence type="predicted"/>
<organism evidence="2 3">
    <name type="scientific">Candidatus Daviesbacteria bacterium RIFCSPHIGHO2_01_FULL_40_11</name>
    <dbReference type="NCBI Taxonomy" id="1797762"/>
    <lineage>
        <taxon>Bacteria</taxon>
        <taxon>Candidatus Daviesiibacteriota</taxon>
    </lineage>
</organism>
<keyword evidence="1" id="KW-1133">Transmembrane helix</keyword>
<protein>
    <submittedName>
        <fullName evidence="2">Uncharacterized protein</fullName>
    </submittedName>
</protein>
<feature type="transmembrane region" description="Helical" evidence="1">
    <location>
        <begin position="142"/>
        <end position="163"/>
    </location>
</feature>
<feature type="transmembrane region" description="Helical" evidence="1">
    <location>
        <begin position="216"/>
        <end position="240"/>
    </location>
</feature>
<evidence type="ECO:0000313" key="2">
    <source>
        <dbReference type="EMBL" id="OGE28109.1"/>
    </source>
</evidence>
<gene>
    <name evidence="2" type="ORF">A2867_00980</name>
</gene>
<evidence type="ECO:0000313" key="3">
    <source>
        <dbReference type="Proteomes" id="UP000177555"/>
    </source>
</evidence>
<name>A0A1F5JHP2_9BACT</name>
<sequence length="569" mass="66278">MKKFLLSHMYFLVGFILTFSLLWPLFAAPYFTHHDDVQVIRLYEMDKCFKDYQIPCRWVPDLGGLYGYPIFNYYAPLPYYFGELIYFVTHSLLISVKVMFAVSFLGAYIFMYLLALKFWGKMGGALSAVFYSFAPYHALDLYIRGAMGEMWALMLFPLIFWAVTRLEEKVNIANLLLFGVSVAALITSHNLSAMIFLPIIILWIVLLFLKKKNKQFLWFCFGSAIVAILLSAFYLLPAIFEKNLVHLETTVGGYFSYTEHFKGIRKLFLDRSWEYGSSIREVPGGEKDGLSYQIGWVHLLGWFLAGVTAKVLWKKNKWLSSIIIFCSLVTFLAVFMIHPRSEFIWKAIDPLKYLQFPWRFLLIVIFFVSLLSGSLFRLNFKHRNLLWGASVFLVVVLNFSYFKPEKFIQTSDQKLLSGQDWDRQIKRSIFDYLPIYAKEPPAELAKARYEILTGDSQVFDFHEGTNWIVLNVKTNSHTIIRLSQYYFPNWKIFIDGKEAEVEYKNNNLGLMTLILGKGDHAITARLYDTPIRSLANLITLVGLAVSAILFLISFQRVRQWISYYRKRMN</sequence>
<reference evidence="2 3" key="1">
    <citation type="journal article" date="2016" name="Nat. Commun.">
        <title>Thousands of microbial genomes shed light on interconnected biogeochemical processes in an aquifer system.</title>
        <authorList>
            <person name="Anantharaman K."/>
            <person name="Brown C.T."/>
            <person name="Hug L.A."/>
            <person name="Sharon I."/>
            <person name="Castelle C.J."/>
            <person name="Probst A.J."/>
            <person name="Thomas B.C."/>
            <person name="Singh A."/>
            <person name="Wilkins M.J."/>
            <person name="Karaoz U."/>
            <person name="Brodie E.L."/>
            <person name="Williams K.H."/>
            <person name="Hubbard S.S."/>
            <person name="Banfield J.F."/>
        </authorList>
    </citation>
    <scope>NUCLEOTIDE SEQUENCE [LARGE SCALE GENOMIC DNA]</scope>
</reference>
<dbReference type="EMBL" id="MFCP01000021">
    <property type="protein sequence ID" value="OGE28109.1"/>
    <property type="molecule type" value="Genomic_DNA"/>
</dbReference>
<feature type="transmembrane region" description="Helical" evidence="1">
    <location>
        <begin position="84"/>
        <end position="111"/>
    </location>
</feature>
<dbReference type="AlphaFoldDB" id="A0A1F5JHP2"/>
<accession>A0A1F5JHP2</accession>
<feature type="transmembrane region" description="Helical" evidence="1">
    <location>
        <begin position="294"/>
        <end position="313"/>
    </location>
</feature>
<feature type="transmembrane region" description="Helical" evidence="1">
    <location>
        <begin position="534"/>
        <end position="557"/>
    </location>
</feature>
<feature type="transmembrane region" description="Helical" evidence="1">
    <location>
        <begin position="358"/>
        <end position="378"/>
    </location>
</feature>
<feature type="transmembrane region" description="Helical" evidence="1">
    <location>
        <begin position="318"/>
        <end position="338"/>
    </location>
</feature>
<comment type="caution">
    <text evidence="2">The sequence shown here is derived from an EMBL/GenBank/DDBJ whole genome shotgun (WGS) entry which is preliminary data.</text>
</comment>
<feature type="transmembrane region" description="Helical" evidence="1">
    <location>
        <begin position="193"/>
        <end position="209"/>
    </location>
</feature>
<dbReference type="Proteomes" id="UP000177555">
    <property type="component" value="Unassembled WGS sequence"/>
</dbReference>
<feature type="transmembrane region" description="Helical" evidence="1">
    <location>
        <begin position="385"/>
        <end position="402"/>
    </location>
</feature>
<keyword evidence="1" id="KW-0472">Membrane</keyword>
<feature type="transmembrane region" description="Helical" evidence="1">
    <location>
        <begin position="170"/>
        <end position="187"/>
    </location>
</feature>